<dbReference type="EMBL" id="CP001719">
    <property type="protein sequence ID" value="ADC45907.1"/>
    <property type="molecule type" value="Genomic_DNA"/>
</dbReference>
<proteinExistence type="predicted"/>
<evidence type="ECO:0000313" key="1">
    <source>
        <dbReference type="EMBL" id="ADC45907.1"/>
    </source>
</evidence>
<dbReference type="RefSeq" id="WP_012954863.1">
    <property type="nucleotide sequence ID" value="NC_013790.1"/>
</dbReference>
<reference evidence="1 2" key="1">
    <citation type="journal article" date="2010" name="PLoS ONE">
        <title>The genome sequence of the rumen methanogen Methanobrevibacter ruminantium reveals new possibilities for controlling ruminant methane emissions.</title>
        <authorList>
            <person name="Leahy S.C."/>
            <person name="Kelly W.J."/>
            <person name="Altermann E."/>
            <person name="Ronimus R.S."/>
            <person name="Yeoman C.J."/>
            <person name="Pacheco D.M."/>
            <person name="Li D."/>
            <person name="Kong Z."/>
            <person name="McTavish S."/>
            <person name="Sang C."/>
            <person name="Lambie S.C."/>
            <person name="Janssen P.H."/>
            <person name="Dey D."/>
            <person name="Attwood G.T."/>
        </authorList>
    </citation>
    <scope>NUCLEOTIDE SEQUENCE [LARGE SCALE GENOMIC DNA]</scope>
    <source>
        <strain evidence="2">ATCC 35063 / DSM 1093 / JCM 13430 / OCM 146 / M1</strain>
    </source>
</reference>
<dbReference type="Proteomes" id="UP000008680">
    <property type="component" value="Chromosome"/>
</dbReference>
<keyword evidence="2" id="KW-1185">Reference proteome</keyword>
<gene>
    <name evidence="1" type="ordered locus">mru_0055</name>
</gene>
<accession>D3E4L1</accession>
<dbReference type="HOGENOM" id="CLU_2968504_0_0_2"/>
<organism evidence="1 2">
    <name type="scientific">Methanobrevibacter ruminantium (strain ATCC 35063 / DSM 1093 / JCM 13430 / OCM 146 / M1)</name>
    <name type="common">Methanobacterium ruminantium</name>
    <dbReference type="NCBI Taxonomy" id="634498"/>
    <lineage>
        <taxon>Archaea</taxon>
        <taxon>Methanobacteriati</taxon>
        <taxon>Methanobacteriota</taxon>
        <taxon>Methanomada group</taxon>
        <taxon>Methanobacteria</taxon>
        <taxon>Methanobacteriales</taxon>
        <taxon>Methanobacteriaceae</taxon>
        <taxon>Methanobrevibacter</taxon>
    </lineage>
</organism>
<dbReference type="eggNOG" id="arCOG14949">
    <property type="taxonomic scope" value="Archaea"/>
</dbReference>
<dbReference type="PATRIC" id="fig|634498.28.peg.56"/>
<dbReference type="AlphaFoldDB" id="D3E4L1"/>
<dbReference type="OrthoDB" id="384042at2157"/>
<dbReference type="GeneID" id="55593038"/>
<sequence>MKSELVPGYDFEYTYDGVLLIEYDTYHYKNYEINRVYLEDHIEKLIKLPDVYVICLEQ</sequence>
<evidence type="ECO:0000313" key="2">
    <source>
        <dbReference type="Proteomes" id="UP000008680"/>
    </source>
</evidence>
<dbReference type="KEGG" id="mru:mru_0055"/>
<protein>
    <submittedName>
        <fullName evidence="1">Uncharacterized protein</fullName>
    </submittedName>
</protein>
<dbReference type="STRING" id="634498.mru_0055"/>
<name>D3E4L1_METRM</name>